<feature type="domain" description="CCT" evidence="5">
    <location>
        <begin position="231"/>
        <end position="273"/>
    </location>
</feature>
<protein>
    <recommendedName>
        <fullName evidence="4">Defective in cullin neddylation protein</fullName>
    </recommendedName>
</protein>
<gene>
    <name evidence="7" type="ORF">DD238_002860</name>
</gene>
<dbReference type="VEuPathDB" id="FungiDB:DD237_002819"/>
<evidence type="ECO:0000256" key="1">
    <source>
        <dbReference type="ARBA" id="ARBA00004123"/>
    </source>
</evidence>
<dbReference type="InterPro" id="IPR010402">
    <property type="entry name" value="CCT_domain"/>
</dbReference>
<dbReference type="Pfam" id="PF03556">
    <property type="entry name" value="Cullin_binding"/>
    <property type="match status" value="1"/>
</dbReference>
<dbReference type="FunFam" id="1.10.238.200:FF:000003">
    <property type="entry name" value="DCN1-like protein 3"/>
    <property type="match status" value="1"/>
</dbReference>
<dbReference type="InterPro" id="IPR005176">
    <property type="entry name" value="PONY_dom"/>
</dbReference>
<dbReference type="Proteomes" id="UP000282087">
    <property type="component" value="Unassembled WGS sequence"/>
</dbReference>
<dbReference type="AlphaFoldDB" id="A0A3M6VRM4"/>
<dbReference type="PANTHER" id="PTHR12281:SF31">
    <property type="entry name" value="DCN1-LIKE PROTEIN 3"/>
    <property type="match status" value="1"/>
</dbReference>
<dbReference type="PANTHER" id="PTHR12281">
    <property type="entry name" value="RP42 RELATED"/>
    <property type="match status" value="1"/>
</dbReference>
<dbReference type="InterPro" id="IPR014764">
    <property type="entry name" value="DCN-prot"/>
</dbReference>
<dbReference type="GO" id="GO:0031624">
    <property type="term" value="F:ubiquitin conjugating enzyme binding"/>
    <property type="evidence" value="ECO:0007669"/>
    <property type="project" value="TreeGrafter"/>
</dbReference>
<dbReference type="Gene3D" id="1.10.8.10">
    <property type="entry name" value="DNA helicase RuvA subunit, C-terminal domain"/>
    <property type="match status" value="1"/>
</dbReference>
<organism evidence="7 8">
    <name type="scientific">Peronospora effusa</name>
    <dbReference type="NCBI Taxonomy" id="542832"/>
    <lineage>
        <taxon>Eukaryota</taxon>
        <taxon>Sar</taxon>
        <taxon>Stramenopiles</taxon>
        <taxon>Oomycota</taxon>
        <taxon>Peronosporomycetes</taxon>
        <taxon>Peronosporales</taxon>
        <taxon>Peronosporaceae</taxon>
        <taxon>Peronospora</taxon>
    </lineage>
</organism>
<dbReference type="GO" id="GO:0005886">
    <property type="term" value="C:plasma membrane"/>
    <property type="evidence" value="ECO:0007669"/>
    <property type="project" value="UniProtKB-ARBA"/>
</dbReference>
<dbReference type="EMBL" id="QLLG01000180">
    <property type="protein sequence ID" value="RMX67020.1"/>
    <property type="molecule type" value="Genomic_DNA"/>
</dbReference>
<dbReference type="SUPFAM" id="SSF46934">
    <property type="entry name" value="UBA-like"/>
    <property type="match status" value="1"/>
</dbReference>
<dbReference type="STRING" id="542832.A0A3M6VRM4"/>
<dbReference type="PROSITE" id="PS51229">
    <property type="entry name" value="DCUN1"/>
    <property type="match status" value="1"/>
</dbReference>
<dbReference type="InterPro" id="IPR042460">
    <property type="entry name" value="DCN1-like_PONY"/>
</dbReference>
<dbReference type="GO" id="GO:0000151">
    <property type="term" value="C:ubiquitin ligase complex"/>
    <property type="evidence" value="ECO:0007669"/>
    <property type="project" value="TreeGrafter"/>
</dbReference>
<dbReference type="GO" id="GO:0005634">
    <property type="term" value="C:nucleus"/>
    <property type="evidence" value="ECO:0007669"/>
    <property type="project" value="UniProtKB-SubCell"/>
</dbReference>
<dbReference type="GO" id="GO:0097602">
    <property type="term" value="F:cullin family protein binding"/>
    <property type="evidence" value="ECO:0007669"/>
    <property type="project" value="TreeGrafter"/>
</dbReference>
<comment type="function">
    <text evidence="4">Neddylation of cullins play an essential role in the regulation of SCF-type complexes activity.</text>
</comment>
<dbReference type="Gene3D" id="1.10.238.10">
    <property type="entry name" value="EF-hand"/>
    <property type="match status" value="1"/>
</dbReference>
<evidence type="ECO:0000313" key="7">
    <source>
        <dbReference type="EMBL" id="RMX67020.1"/>
    </source>
</evidence>
<reference evidence="7 8" key="1">
    <citation type="submission" date="2018-06" db="EMBL/GenBank/DDBJ databases">
        <title>Comparative genomics of downy mildews reveals potential adaptations to biotrophy.</title>
        <authorList>
            <person name="Fletcher K."/>
            <person name="Klosterman S.J."/>
            <person name="Derevnina L."/>
            <person name="Martin F."/>
            <person name="Koike S."/>
            <person name="Reyes Chin-Wo S."/>
            <person name="Mou B."/>
            <person name="Michelmore R."/>
        </authorList>
    </citation>
    <scope>NUCLEOTIDE SEQUENCE [LARGE SCALE GENOMIC DNA]</scope>
    <source>
        <strain evidence="7 8">R14</strain>
    </source>
</reference>
<dbReference type="GO" id="GO:0032182">
    <property type="term" value="F:ubiquitin-like protein binding"/>
    <property type="evidence" value="ECO:0007669"/>
    <property type="project" value="TreeGrafter"/>
</dbReference>
<accession>A0A3M6VRM4</accession>
<keyword evidence="8" id="KW-1185">Reference proteome</keyword>
<dbReference type="InterPro" id="IPR009060">
    <property type="entry name" value="UBA-like_sf"/>
</dbReference>
<evidence type="ECO:0000256" key="2">
    <source>
        <dbReference type="ARBA" id="ARBA00022786"/>
    </source>
</evidence>
<dbReference type="GO" id="GO:0045116">
    <property type="term" value="P:protein neddylation"/>
    <property type="evidence" value="ECO:0007669"/>
    <property type="project" value="TreeGrafter"/>
</dbReference>
<keyword evidence="2" id="KW-0833">Ubl conjugation pathway</keyword>
<dbReference type="FunFam" id="1.10.238.10:FF:000030">
    <property type="entry name" value="DCN1-like protein"/>
    <property type="match status" value="1"/>
</dbReference>
<evidence type="ECO:0000256" key="3">
    <source>
        <dbReference type="ARBA" id="ARBA00023242"/>
    </source>
</evidence>
<sequence length="527" mass="60557">MLHDLEEATTWLCREKAMKIGDDWLLDHPLELVEKEDDGKMAHDVDDLSAIFKGLVDGVDLPLPCDDLEEDIASGDASVAWIDSLNEDVVNMSDLSAAFDTLVQEQQNMAEVLEECEDEEMEEDDSDDERMRDVKIIPSAPVGVTMAPLDPRSCIRTPVFQNLDSRIPRIQIPRIDLSFSVNSVALKDAGVPDVGRSEQSMSPKSEKAKVAKYHHDPKTCWICKSSKTLEKKRALHRFHEKRTRRNWKRGPRYTGRSNVATSRVRNGGRFICTSHKFLNDKKKKLQAFKNTTNTNDFMAKSYLEKFSWDLMRAVDGFYANESESLTLAKKSTISMERVNAWFDSYIDPDDDEDSINEEGILKFCDDIGVDPQDIVVLVIAWKMQAAYMCAFTRREWQKGMQEMDCDSVAKLKTKLPQLRQVITSTTEFKKFYSFCFGFSKEPGQKSLSIDIAVAMWELLLSTRFEKLMKSWLAFLAEKKPVKGVTRDTWDLLFDFFVKVRDSYGTYNENEAWPVLIDDYMVWIDSKK</sequence>
<dbReference type="PROSITE" id="PS51017">
    <property type="entry name" value="CCT"/>
    <property type="match status" value="1"/>
</dbReference>
<dbReference type="Gene3D" id="1.10.238.200">
    <property type="entry name" value="Cullin, PONY binding domain"/>
    <property type="match status" value="1"/>
</dbReference>
<comment type="caution">
    <text evidence="7">The sequence shown here is derived from an EMBL/GenBank/DDBJ whole genome shotgun (WGS) entry which is preliminary data.</text>
</comment>
<comment type="subcellular location">
    <subcellularLocation>
        <location evidence="1">Nucleus</location>
    </subcellularLocation>
</comment>
<proteinExistence type="predicted"/>
<evidence type="ECO:0000256" key="4">
    <source>
        <dbReference type="RuleBase" id="RU410713"/>
    </source>
</evidence>
<evidence type="ECO:0000259" key="5">
    <source>
        <dbReference type="PROSITE" id="PS51017"/>
    </source>
</evidence>
<dbReference type="Pfam" id="PF14555">
    <property type="entry name" value="UBA_4"/>
    <property type="match status" value="1"/>
</dbReference>
<evidence type="ECO:0000313" key="8">
    <source>
        <dbReference type="Proteomes" id="UP000282087"/>
    </source>
</evidence>
<keyword evidence="3" id="KW-0539">Nucleus</keyword>
<dbReference type="Pfam" id="PF06203">
    <property type="entry name" value="CCT"/>
    <property type="match status" value="1"/>
</dbReference>
<name>A0A3M6VRM4_9STRA</name>
<evidence type="ECO:0000259" key="6">
    <source>
        <dbReference type="PROSITE" id="PS51229"/>
    </source>
</evidence>
<feature type="domain" description="DCUN1" evidence="6">
    <location>
        <begin position="333"/>
        <end position="524"/>
    </location>
</feature>